<dbReference type="InterPro" id="IPR014710">
    <property type="entry name" value="RmlC-like_jellyroll"/>
</dbReference>
<keyword evidence="11 16" id="KW-0472">Membrane</keyword>
<keyword evidence="2" id="KW-0813">Transport</keyword>
<comment type="subcellular location">
    <subcellularLocation>
        <location evidence="1">Cell membrane</location>
        <topology evidence="1">Multi-pass membrane protein</topology>
    </subcellularLocation>
</comment>
<evidence type="ECO:0000256" key="12">
    <source>
        <dbReference type="ARBA" id="ARBA00023180"/>
    </source>
</evidence>
<keyword evidence="5 16" id="KW-0812">Transmembrane</keyword>
<dbReference type="FunFam" id="1.10.1200.260:FF:000002">
    <property type="entry name" value="Potassium voltage-gated channel subfamily H member 8"/>
    <property type="match status" value="1"/>
</dbReference>
<dbReference type="FunFam" id="2.60.120.10:FF:000097">
    <property type="entry name" value="Eag-like K[+] channel, isoform B"/>
    <property type="match status" value="1"/>
</dbReference>
<evidence type="ECO:0000256" key="2">
    <source>
        <dbReference type="ARBA" id="ARBA00022448"/>
    </source>
</evidence>
<dbReference type="SUPFAM" id="SSF51206">
    <property type="entry name" value="cAMP-binding domain-like"/>
    <property type="match status" value="1"/>
</dbReference>
<gene>
    <name evidence="18" type="ORF">D910_06418</name>
</gene>
<dbReference type="InterPro" id="IPR000595">
    <property type="entry name" value="cNMP-bd_dom"/>
</dbReference>
<feature type="transmembrane region" description="Helical" evidence="16">
    <location>
        <begin position="97"/>
        <end position="117"/>
    </location>
</feature>
<dbReference type="PRINTS" id="PR01470">
    <property type="entry name" value="ERGCHANNEL"/>
</dbReference>
<evidence type="ECO:0000256" key="3">
    <source>
        <dbReference type="ARBA" id="ARBA00022475"/>
    </source>
</evidence>
<dbReference type="PANTHER" id="PTHR10217">
    <property type="entry name" value="VOLTAGE AND LIGAND GATED POTASSIUM CHANNEL"/>
    <property type="match status" value="1"/>
</dbReference>
<dbReference type="InterPro" id="IPR003938">
    <property type="entry name" value="K_chnl_volt-dep_EAG/ELK/ERG"/>
</dbReference>
<keyword evidence="13" id="KW-0407">Ion channel</keyword>
<dbReference type="InterPro" id="IPR003967">
    <property type="entry name" value="K_chnl_volt-dep_ERG"/>
</dbReference>
<feature type="region of interest" description="Disordered" evidence="15">
    <location>
        <begin position="493"/>
        <end position="525"/>
    </location>
</feature>
<organism evidence="18 19">
    <name type="scientific">Dendroctonus ponderosae</name>
    <name type="common">Mountain pine beetle</name>
    <dbReference type="NCBI Taxonomy" id="77166"/>
    <lineage>
        <taxon>Eukaryota</taxon>
        <taxon>Metazoa</taxon>
        <taxon>Ecdysozoa</taxon>
        <taxon>Arthropoda</taxon>
        <taxon>Hexapoda</taxon>
        <taxon>Insecta</taxon>
        <taxon>Pterygota</taxon>
        <taxon>Neoptera</taxon>
        <taxon>Endopterygota</taxon>
        <taxon>Coleoptera</taxon>
        <taxon>Polyphaga</taxon>
        <taxon>Cucujiformia</taxon>
        <taxon>Curculionidae</taxon>
        <taxon>Scolytinae</taxon>
        <taxon>Dendroctonus</taxon>
    </lineage>
</organism>
<dbReference type="AlphaFoldDB" id="U4UGM2"/>
<evidence type="ECO:0000256" key="9">
    <source>
        <dbReference type="ARBA" id="ARBA00022989"/>
    </source>
</evidence>
<dbReference type="SUPFAM" id="SSF81324">
    <property type="entry name" value="Voltage-gated potassium channels"/>
    <property type="match status" value="1"/>
</dbReference>
<keyword evidence="7" id="KW-0851">Voltage-gated channel</keyword>
<dbReference type="Proteomes" id="UP000030742">
    <property type="component" value="Unassembled WGS sequence"/>
</dbReference>
<name>U4UGM2_DENPD</name>
<comment type="catalytic activity">
    <reaction evidence="14">
        <text>K(+)(in) = K(+)(out)</text>
        <dbReference type="Rhea" id="RHEA:29463"/>
        <dbReference type="ChEBI" id="CHEBI:29103"/>
    </reaction>
</comment>
<evidence type="ECO:0000313" key="19">
    <source>
        <dbReference type="Proteomes" id="UP000030742"/>
    </source>
</evidence>
<evidence type="ECO:0000256" key="8">
    <source>
        <dbReference type="ARBA" id="ARBA00022958"/>
    </source>
</evidence>
<keyword evidence="6" id="KW-0631">Potassium channel</keyword>
<dbReference type="GO" id="GO:0042391">
    <property type="term" value="P:regulation of membrane potential"/>
    <property type="evidence" value="ECO:0007669"/>
    <property type="project" value="TreeGrafter"/>
</dbReference>
<keyword evidence="3" id="KW-1003">Cell membrane</keyword>
<dbReference type="Gene3D" id="1.10.1200.260">
    <property type="match status" value="1"/>
</dbReference>
<keyword evidence="9 16" id="KW-1133">Transmembrane helix</keyword>
<keyword evidence="8" id="KW-0630">Potassium</keyword>
<sequence length="728" mass="81568">MNGWIKALADRLRINDITNVSNTNAYVTALYFTCSSLTSVGFGNVSANTTNEKIFSICVMLIGGKSVHSVSNNKKLICPIHQTEAASYTIFTVIMEILFSFAALMHAVVFGNVTAIIQRMYSRRSLYHTKWRDLKDFFTLHQIPKELKNRMQDYFQTMWSLNHGIDIHETLKEFPEELRGDVSMHLHREILQLPIFEAASQGCLKLLSLHIRTNFCAPGEYLIHIGDALGSIYYICNGSMEVVQNNMVVAILGKGDLVGSDISMHLQHSSSSNQDGGNRGGGNIDIVIKSSSDVRALTYCDLKCIHIQGLVDVLRLYPEYQQQFANDIQHDLTFNVREGYEAEQESEGNGVPSLTLPSISEDDENLHEGETSPVSPNRSPLLQISSSPRHAKFNLRLQEAQESPTRRPRLGGVATNHLAMLRERVERQRSVIMPHSKYSSCDELTGSKNESDSSGNKESVERLDSQITTLHQDVAALSVEVRNAIQALHDMATPSSGHASAHYSAQSNPNIADLHHSSSGLTRSNSHPTEMFCWDGVPPARVVSTITVTDKETQTDAQEILRNFVQENPKIILEILGLDSTKILNRANLKKSHSNPDYTCRNDRYNEKCIINMNSKNDCSIVVDEESENELENTPFLWNQPLHNGRRRPVFNLLLISPSRRLLINVGDPNGHCGFANRCSENLCGYAVFTKLQKIRIPEDFDETFTIFRDKCPLNLIATLDSSEDANF</sequence>
<keyword evidence="12" id="KW-0325">Glycoprotein</keyword>
<dbReference type="InterPro" id="IPR018490">
    <property type="entry name" value="cNMP-bd_dom_sf"/>
</dbReference>
<evidence type="ECO:0000256" key="1">
    <source>
        <dbReference type="ARBA" id="ARBA00004651"/>
    </source>
</evidence>
<evidence type="ECO:0000256" key="15">
    <source>
        <dbReference type="SAM" id="MobiDB-lite"/>
    </source>
</evidence>
<dbReference type="GO" id="GO:0034702">
    <property type="term" value="C:monoatomic ion channel complex"/>
    <property type="evidence" value="ECO:0007669"/>
    <property type="project" value="UniProtKB-KW"/>
</dbReference>
<evidence type="ECO:0000259" key="17">
    <source>
        <dbReference type="PROSITE" id="PS50042"/>
    </source>
</evidence>
<dbReference type="STRING" id="77166.U4UGM2"/>
<accession>U4UGM2</accession>
<dbReference type="GO" id="GO:0005249">
    <property type="term" value="F:voltage-gated potassium channel activity"/>
    <property type="evidence" value="ECO:0007669"/>
    <property type="project" value="InterPro"/>
</dbReference>
<dbReference type="OrthoDB" id="447251at2759"/>
<feature type="compositionally biased region" description="Polar residues" evidence="15">
    <location>
        <begin position="446"/>
        <end position="457"/>
    </location>
</feature>
<dbReference type="GO" id="GO:0005886">
    <property type="term" value="C:plasma membrane"/>
    <property type="evidence" value="ECO:0007669"/>
    <property type="project" value="UniProtKB-SubCell"/>
</dbReference>
<evidence type="ECO:0000256" key="11">
    <source>
        <dbReference type="ARBA" id="ARBA00023136"/>
    </source>
</evidence>
<feature type="region of interest" description="Disordered" evidence="15">
    <location>
        <begin position="426"/>
        <end position="462"/>
    </location>
</feature>
<keyword evidence="4" id="KW-0633">Potassium transport</keyword>
<feature type="domain" description="Cyclic nucleotide-binding" evidence="17">
    <location>
        <begin position="195"/>
        <end position="259"/>
    </location>
</feature>
<proteinExistence type="predicted"/>
<dbReference type="EMBL" id="KB632136">
    <property type="protein sequence ID" value="ERL89040.1"/>
    <property type="molecule type" value="Genomic_DNA"/>
</dbReference>
<evidence type="ECO:0000256" key="6">
    <source>
        <dbReference type="ARBA" id="ARBA00022826"/>
    </source>
</evidence>
<evidence type="ECO:0000256" key="7">
    <source>
        <dbReference type="ARBA" id="ARBA00022882"/>
    </source>
</evidence>
<dbReference type="CDD" id="cd00038">
    <property type="entry name" value="CAP_ED"/>
    <property type="match status" value="1"/>
</dbReference>
<dbReference type="Gene3D" id="1.10.287.70">
    <property type="match status" value="1"/>
</dbReference>
<dbReference type="PANTHER" id="PTHR10217:SF637">
    <property type="entry name" value="EAG-LIKE K[+] CHANNEL, ISOFORM A"/>
    <property type="match status" value="1"/>
</dbReference>
<feature type="compositionally biased region" description="Polar residues" evidence="15">
    <location>
        <begin position="372"/>
        <end position="385"/>
    </location>
</feature>
<evidence type="ECO:0000256" key="4">
    <source>
        <dbReference type="ARBA" id="ARBA00022538"/>
    </source>
</evidence>
<dbReference type="PROSITE" id="PS50042">
    <property type="entry name" value="CNMP_BINDING_3"/>
    <property type="match status" value="1"/>
</dbReference>
<protein>
    <recommendedName>
        <fullName evidence="17">Cyclic nucleotide-binding domain-containing protein</fullName>
    </recommendedName>
</protein>
<evidence type="ECO:0000256" key="5">
    <source>
        <dbReference type="ARBA" id="ARBA00022692"/>
    </source>
</evidence>
<evidence type="ECO:0000313" key="18">
    <source>
        <dbReference type="EMBL" id="ERL89040.1"/>
    </source>
</evidence>
<dbReference type="SMART" id="SM00100">
    <property type="entry name" value="cNMP"/>
    <property type="match status" value="1"/>
</dbReference>
<evidence type="ECO:0000256" key="16">
    <source>
        <dbReference type="SAM" id="Phobius"/>
    </source>
</evidence>
<evidence type="ECO:0000256" key="14">
    <source>
        <dbReference type="ARBA" id="ARBA00034430"/>
    </source>
</evidence>
<dbReference type="InterPro" id="IPR013099">
    <property type="entry name" value="K_chnl_dom"/>
</dbReference>
<evidence type="ECO:0000256" key="13">
    <source>
        <dbReference type="ARBA" id="ARBA00023303"/>
    </source>
</evidence>
<reference evidence="18 19" key="1">
    <citation type="journal article" date="2013" name="Genome Biol.">
        <title>Draft genome of the mountain pine beetle, Dendroctonus ponderosae Hopkins, a major forest pest.</title>
        <authorList>
            <person name="Keeling C.I."/>
            <person name="Yuen M.M."/>
            <person name="Liao N.Y."/>
            <person name="Docking T.R."/>
            <person name="Chan S.K."/>
            <person name="Taylor G.A."/>
            <person name="Palmquist D.L."/>
            <person name="Jackman S.D."/>
            <person name="Nguyen A."/>
            <person name="Li M."/>
            <person name="Henderson H."/>
            <person name="Janes J.K."/>
            <person name="Zhao Y."/>
            <person name="Pandoh P."/>
            <person name="Moore R."/>
            <person name="Sperling F.A."/>
            <person name="Huber D.P."/>
            <person name="Birol I."/>
            <person name="Jones S.J."/>
            <person name="Bohlmann J."/>
        </authorList>
    </citation>
    <scope>NUCLEOTIDE SEQUENCE</scope>
</reference>
<feature type="region of interest" description="Disordered" evidence="15">
    <location>
        <begin position="340"/>
        <end position="385"/>
    </location>
</feature>
<keyword evidence="10" id="KW-0406">Ion transport</keyword>
<dbReference type="PRINTS" id="PR01463">
    <property type="entry name" value="EAGCHANLFMLY"/>
</dbReference>
<dbReference type="Gene3D" id="2.60.120.10">
    <property type="entry name" value="Jelly Rolls"/>
    <property type="match status" value="1"/>
</dbReference>
<evidence type="ECO:0000256" key="10">
    <source>
        <dbReference type="ARBA" id="ARBA00023065"/>
    </source>
</evidence>
<feature type="compositionally biased region" description="Polar residues" evidence="15">
    <location>
        <begin position="493"/>
        <end position="510"/>
    </location>
</feature>
<dbReference type="InterPro" id="IPR050818">
    <property type="entry name" value="KCNH_animal-type"/>
</dbReference>
<dbReference type="Pfam" id="PF07885">
    <property type="entry name" value="Ion_trans_2"/>
    <property type="match status" value="1"/>
</dbReference>